<accession>A0A0L0SRI5</accession>
<feature type="region of interest" description="Disordered" evidence="3">
    <location>
        <begin position="89"/>
        <end position="110"/>
    </location>
</feature>
<dbReference type="OrthoDB" id="10257284at2759"/>
<feature type="compositionally biased region" description="Low complexity" evidence="3">
    <location>
        <begin position="89"/>
        <end position="104"/>
    </location>
</feature>
<dbReference type="EMBL" id="GG745346">
    <property type="protein sequence ID" value="KNE64954.1"/>
    <property type="molecule type" value="Genomic_DNA"/>
</dbReference>
<protein>
    <recommendedName>
        <fullName evidence="6">Histidine acid phosphatase</fullName>
    </recommendedName>
</protein>
<dbReference type="CDD" id="cd07061">
    <property type="entry name" value="HP_HAP_like"/>
    <property type="match status" value="1"/>
</dbReference>
<comment type="similarity">
    <text evidence="1">Belongs to the histidine acid phosphatase family.</text>
</comment>
<gene>
    <name evidence="4" type="ORF">AMAG_10619</name>
</gene>
<evidence type="ECO:0000313" key="5">
    <source>
        <dbReference type="Proteomes" id="UP000054350"/>
    </source>
</evidence>
<evidence type="ECO:0008006" key="6">
    <source>
        <dbReference type="Google" id="ProtNLM"/>
    </source>
</evidence>
<sequence length="573" mass="60660">MPPTINRDHVARAIVFAAVAWALSTHVLVITPAGQGLGTVVQRWRPGALEIVLSNKVEKAEPLPASMATAALSATAPSTTTTTIKAAAPTTTTAPAAPAHAKPAAKPKPPVELEDLVSKGRVSRVPWAYCEANMEFPDPLVLPEFVTLQDQYELHSVKVFVRHGDRTPTTWPTAMRLAATNQTVPGTLPIWSGCDPVAQPSRFKLKTYPDPHWAGDCVLGQLTSLGARQLRRLGQVLRRRYPALVAKNSTTFRSTDFNRTIASAWHLAQGLLHDPHFDPARIETLHPKEDVLSLASNPNLTRSVFDDFTLDGVPVADLARLVAVPDANATVWAASKVFDVLAASACHGLDVEFAVRDGAPGASDAASTSVSVESTEPASSTSSRLNRRVAVPTDTDAAPTAVATTMTSAPVASAANATAATSTTAHTSSPTPVFEPWSATSGPGANLTHWANRQFAHVHADFISATGTRLLHSLVVPASPHPGLAIYATHDTTLGVLLRALDMDVTSWPPYASHVVIEEWRDAASAWREFRVLYNGKDVCALAAAGGGETKGRGACAVLRRMVAVAEAGRVSG</sequence>
<organism evidence="4 5">
    <name type="scientific">Allomyces macrogynus (strain ATCC 38327)</name>
    <name type="common">Allomyces javanicus var. macrogynus</name>
    <dbReference type="NCBI Taxonomy" id="578462"/>
    <lineage>
        <taxon>Eukaryota</taxon>
        <taxon>Fungi</taxon>
        <taxon>Fungi incertae sedis</taxon>
        <taxon>Blastocladiomycota</taxon>
        <taxon>Blastocladiomycetes</taxon>
        <taxon>Blastocladiales</taxon>
        <taxon>Blastocladiaceae</taxon>
        <taxon>Allomyces</taxon>
    </lineage>
</organism>
<keyword evidence="2" id="KW-0378">Hydrolase</keyword>
<feature type="region of interest" description="Disordered" evidence="3">
    <location>
        <begin position="360"/>
        <end position="398"/>
    </location>
</feature>
<proteinExistence type="inferred from homology"/>
<evidence type="ECO:0000256" key="2">
    <source>
        <dbReference type="ARBA" id="ARBA00022801"/>
    </source>
</evidence>
<dbReference type="SUPFAM" id="SSF53254">
    <property type="entry name" value="Phosphoglycerate mutase-like"/>
    <property type="match status" value="1"/>
</dbReference>
<dbReference type="InterPro" id="IPR000560">
    <property type="entry name" value="His_Pase_clade-2"/>
</dbReference>
<dbReference type="InterPro" id="IPR033379">
    <property type="entry name" value="Acid_Pase_AS"/>
</dbReference>
<dbReference type="PANTHER" id="PTHR11567:SF110">
    <property type="entry name" value="2-PHOSPHOXYLOSE PHOSPHATASE 1"/>
    <property type="match status" value="1"/>
</dbReference>
<reference evidence="5" key="2">
    <citation type="submission" date="2009-11" db="EMBL/GenBank/DDBJ databases">
        <title>The Genome Sequence of Allomyces macrogynus strain ATCC 38327.</title>
        <authorList>
            <consortium name="The Broad Institute Genome Sequencing Platform"/>
            <person name="Russ C."/>
            <person name="Cuomo C."/>
            <person name="Shea T."/>
            <person name="Young S.K."/>
            <person name="Zeng Q."/>
            <person name="Koehrsen M."/>
            <person name="Haas B."/>
            <person name="Borodovsky M."/>
            <person name="Guigo R."/>
            <person name="Alvarado L."/>
            <person name="Berlin A."/>
            <person name="Borenstein D."/>
            <person name="Chen Z."/>
            <person name="Engels R."/>
            <person name="Freedman E."/>
            <person name="Gellesch M."/>
            <person name="Goldberg J."/>
            <person name="Griggs A."/>
            <person name="Gujja S."/>
            <person name="Heiman D."/>
            <person name="Hepburn T."/>
            <person name="Howarth C."/>
            <person name="Jen D."/>
            <person name="Larson L."/>
            <person name="Lewis B."/>
            <person name="Mehta T."/>
            <person name="Park D."/>
            <person name="Pearson M."/>
            <person name="Roberts A."/>
            <person name="Saif S."/>
            <person name="Shenoy N."/>
            <person name="Sisk P."/>
            <person name="Stolte C."/>
            <person name="Sykes S."/>
            <person name="Walk T."/>
            <person name="White J."/>
            <person name="Yandava C."/>
            <person name="Burger G."/>
            <person name="Gray M.W."/>
            <person name="Holland P.W.H."/>
            <person name="King N."/>
            <person name="Lang F.B.F."/>
            <person name="Roger A.J."/>
            <person name="Ruiz-Trillo I."/>
            <person name="Lander E."/>
            <person name="Nusbaum C."/>
        </authorList>
    </citation>
    <scope>NUCLEOTIDE SEQUENCE [LARGE SCALE GENOMIC DNA]</scope>
    <source>
        <strain evidence="5">ATCC 38327</strain>
    </source>
</reference>
<evidence type="ECO:0000256" key="1">
    <source>
        <dbReference type="ARBA" id="ARBA00005375"/>
    </source>
</evidence>
<dbReference type="Pfam" id="PF00328">
    <property type="entry name" value="His_Phos_2"/>
    <property type="match status" value="1"/>
</dbReference>
<keyword evidence="5" id="KW-1185">Reference proteome</keyword>
<dbReference type="Gene3D" id="3.40.50.1240">
    <property type="entry name" value="Phosphoglycerate mutase-like"/>
    <property type="match status" value="1"/>
</dbReference>
<dbReference type="VEuPathDB" id="FungiDB:AMAG_10619"/>
<dbReference type="InterPro" id="IPR050645">
    <property type="entry name" value="Histidine_acid_phosphatase"/>
</dbReference>
<evidence type="ECO:0000313" key="4">
    <source>
        <dbReference type="EMBL" id="KNE64954.1"/>
    </source>
</evidence>
<reference evidence="4 5" key="1">
    <citation type="submission" date="2009-11" db="EMBL/GenBank/DDBJ databases">
        <title>Annotation of Allomyces macrogynus ATCC 38327.</title>
        <authorList>
            <consortium name="The Broad Institute Genome Sequencing Platform"/>
            <person name="Russ C."/>
            <person name="Cuomo C."/>
            <person name="Burger G."/>
            <person name="Gray M.W."/>
            <person name="Holland P.W.H."/>
            <person name="King N."/>
            <person name="Lang F.B.F."/>
            <person name="Roger A.J."/>
            <person name="Ruiz-Trillo I."/>
            <person name="Young S.K."/>
            <person name="Zeng Q."/>
            <person name="Gargeya S."/>
            <person name="Fitzgerald M."/>
            <person name="Haas B."/>
            <person name="Abouelleil A."/>
            <person name="Alvarado L."/>
            <person name="Arachchi H.M."/>
            <person name="Berlin A."/>
            <person name="Chapman S.B."/>
            <person name="Gearin G."/>
            <person name="Goldberg J."/>
            <person name="Griggs A."/>
            <person name="Gujja S."/>
            <person name="Hansen M."/>
            <person name="Heiman D."/>
            <person name="Howarth C."/>
            <person name="Larimer J."/>
            <person name="Lui A."/>
            <person name="MacDonald P.J.P."/>
            <person name="McCowen C."/>
            <person name="Montmayeur A."/>
            <person name="Murphy C."/>
            <person name="Neiman D."/>
            <person name="Pearson M."/>
            <person name="Priest M."/>
            <person name="Roberts A."/>
            <person name="Saif S."/>
            <person name="Shea T."/>
            <person name="Sisk P."/>
            <person name="Stolte C."/>
            <person name="Sykes S."/>
            <person name="Wortman J."/>
            <person name="Nusbaum C."/>
            <person name="Birren B."/>
        </authorList>
    </citation>
    <scope>NUCLEOTIDE SEQUENCE [LARGE SCALE GENOMIC DNA]</scope>
    <source>
        <strain evidence="4 5">ATCC 38327</strain>
    </source>
</reference>
<dbReference type="InterPro" id="IPR029033">
    <property type="entry name" value="His_PPase_superfam"/>
</dbReference>
<feature type="compositionally biased region" description="Polar residues" evidence="3">
    <location>
        <begin position="365"/>
        <end position="384"/>
    </location>
</feature>
<dbReference type="Proteomes" id="UP000054350">
    <property type="component" value="Unassembled WGS sequence"/>
</dbReference>
<name>A0A0L0SRI5_ALLM3</name>
<dbReference type="PANTHER" id="PTHR11567">
    <property type="entry name" value="ACID PHOSPHATASE-RELATED"/>
    <property type="match status" value="1"/>
</dbReference>
<dbReference type="GO" id="GO:0016791">
    <property type="term" value="F:phosphatase activity"/>
    <property type="evidence" value="ECO:0007669"/>
    <property type="project" value="TreeGrafter"/>
</dbReference>
<dbReference type="AlphaFoldDB" id="A0A0L0SRI5"/>
<dbReference type="PROSITE" id="PS00778">
    <property type="entry name" value="HIS_ACID_PHOSPHAT_2"/>
    <property type="match status" value="1"/>
</dbReference>
<dbReference type="STRING" id="578462.A0A0L0SRI5"/>
<evidence type="ECO:0000256" key="3">
    <source>
        <dbReference type="SAM" id="MobiDB-lite"/>
    </source>
</evidence>
<feature type="compositionally biased region" description="Low complexity" evidence="3">
    <location>
        <begin position="389"/>
        <end position="398"/>
    </location>
</feature>